<accession>A0A1F5FXZ2</accession>
<dbReference type="GO" id="GO:0003735">
    <property type="term" value="F:structural constituent of ribosome"/>
    <property type="evidence" value="ECO:0007669"/>
    <property type="project" value="InterPro"/>
</dbReference>
<dbReference type="PROSITE" id="PS00937">
    <property type="entry name" value="RIBOSOMAL_L20"/>
    <property type="match status" value="1"/>
</dbReference>
<dbReference type="PANTHER" id="PTHR10986">
    <property type="entry name" value="39S RIBOSOMAL PROTEIN L20"/>
    <property type="match status" value="1"/>
</dbReference>
<evidence type="ECO:0000256" key="2">
    <source>
        <dbReference type="ARBA" id="ARBA00022730"/>
    </source>
</evidence>
<evidence type="ECO:0000256" key="5">
    <source>
        <dbReference type="ARBA" id="ARBA00023274"/>
    </source>
</evidence>
<dbReference type="Gene3D" id="1.10.1900.20">
    <property type="entry name" value="Ribosomal protein L20"/>
    <property type="match status" value="1"/>
</dbReference>
<dbReference type="FunFam" id="1.10.1900.20:FF:000001">
    <property type="entry name" value="50S ribosomal protein L20"/>
    <property type="match status" value="1"/>
</dbReference>
<dbReference type="GO" id="GO:0005840">
    <property type="term" value="C:ribosome"/>
    <property type="evidence" value="ECO:0007669"/>
    <property type="project" value="UniProtKB-KW"/>
</dbReference>
<evidence type="ECO:0000256" key="8">
    <source>
        <dbReference type="RuleBase" id="RU000560"/>
    </source>
</evidence>
<proteinExistence type="inferred from homology"/>
<evidence type="ECO:0000256" key="7">
    <source>
        <dbReference type="HAMAP-Rule" id="MF_00382"/>
    </source>
</evidence>
<dbReference type="PRINTS" id="PR00062">
    <property type="entry name" value="RIBOSOMALL20"/>
</dbReference>
<evidence type="ECO:0000256" key="1">
    <source>
        <dbReference type="ARBA" id="ARBA00007698"/>
    </source>
</evidence>
<dbReference type="NCBIfam" id="TIGR01032">
    <property type="entry name" value="rplT_bact"/>
    <property type="match status" value="1"/>
</dbReference>
<keyword evidence="4 7" id="KW-0689">Ribosomal protein</keyword>
<comment type="caution">
    <text evidence="9">The sequence shown here is derived from an EMBL/GenBank/DDBJ whole genome shotgun (WGS) entry which is preliminary data.</text>
</comment>
<sequence length="113" mass="12993">MRVKRGVTSRKRHKKILQLAKGYRGGRSKLIKQAKVAVIHAGVDAYRGRKGKKRTFRALWIIRINAALKNHNISYSQFMAILKNKKIQLDRKILSQIALDDPQTFNDLVKKLG</sequence>
<keyword evidence="2 7" id="KW-0699">rRNA-binding</keyword>
<dbReference type="HAMAP" id="MF_00382">
    <property type="entry name" value="Ribosomal_bL20"/>
    <property type="match status" value="1"/>
</dbReference>
<dbReference type="GO" id="GO:0019843">
    <property type="term" value="F:rRNA binding"/>
    <property type="evidence" value="ECO:0007669"/>
    <property type="project" value="UniProtKB-UniRule"/>
</dbReference>
<keyword evidence="3 7" id="KW-0694">RNA-binding</keyword>
<comment type="similarity">
    <text evidence="1 7 8">Belongs to the bacterial ribosomal protein bL20 family.</text>
</comment>
<dbReference type="Pfam" id="PF00453">
    <property type="entry name" value="Ribosomal_L20"/>
    <property type="match status" value="1"/>
</dbReference>
<dbReference type="GO" id="GO:1990904">
    <property type="term" value="C:ribonucleoprotein complex"/>
    <property type="evidence" value="ECO:0007669"/>
    <property type="project" value="UniProtKB-KW"/>
</dbReference>
<dbReference type="CDD" id="cd07026">
    <property type="entry name" value="Ribosomal_L20"/>
    <property type="match status" value="1"/>
</dbReference>
<dbReference type="AlphaFoldDB" id="A0A1F5FXZ2"/>
<keyword evidence="5 7" id="KW-0687">Ribonucleoprotein</keyword>
<comment type="function">
    <text evidence="7 8">Binds directly to 23S ribosomal RNA and is necessary for the in vitro assembly process of the 50S ribosomal subunit. It is not involved in the protein synthesizing functions of that subunit.</text>
</comment>
<dbReference type="InterPro" id="IPR035566">
    <property type="entry name" value="Ribosomal_protein_bL20_C"/>
</dbReference>
<protein>
    <recommendedName>
        <fullName evidence="6 7">Large ribosomal subunit protein bL20</fullName>
    </recommendedName>
</protein>
<name>A0A1F5FXZ2_9BACT</name>
<evidence type="ECO:0000256" key="3">
    <source>
        <dbReference type="ARBA" id="ARBA00022884"/>
    </source>
</evidence>
<evidence type="ECO:0000256" key="6">
    <source>
        <dbReference type="ARBA" id="ARBA00035172"/>
    </source>
</evidence>
<reference evidence="9 10" key="1">
    <citation type="journal article" date="2016" name="Nat. Commun.">
        <title>Thousands of microbial genomes shed light on interconnected biogeochemical processes in an aquifer system.</title>
        <authorList>
            <person name="Anantharaman K."/>
            <person name="Brown C.T."/>
            <person name="Hug L.A."/>
            <person name="Sharon I."/>
            <person name="Castelle C.J."/>
            <person name="Probst A.J."/>
            <person name="Thomas B.C."/>
            <person name="Singh A."/>
            <person name="Wilkins M.J."/>
            <person name="Karaoz U."/>
            <person name="Brodie E.L."/>
            <person name="Williams K.H."/>
            <person name="Hubbard S.S."/>
            <person name="Banfield J.F."/>
        </authorList>
    </citation>
    <scope>NUCLEOTIDE SEQUENCE [LARGE SCALE GENOMIC DNA]</scope>
</reference>
<evidence type="ECO:0000313" key="10">
    <source>
        <dbReference type="Proteomes" id="UP000179252"/>
    </source>
</evidence>
<dbReference type="GO" id="GO:0000027">
    <property type="term" value="P:ribosomal large subunit assembly"/>
    <property type="evidence" value="ECO:0007669"/>
    <property type="project" value="UniProtKB-UniRule"/>
</dbReference>
<dbReference type="InterPro" id="IPR049946">
    <property type="entry name" value="RIBOSOMAL_L20_CS"/>
</dbReference>
<dbReference type="EMBL" id="MFAU01000021">
    <property type="protein sequence ID" value="OGD84479.1"/>
    <property type="molecule type" value="Genomic_DNA"/>
</dbReference>
<gene>
    <name evidence="7" type="primary">rplT</name>
    <name evidence="9" type="ORF">A2165_03490</name>
</gene>
<evidence type="ECO:0000256" key="4">
    <source>
        <dbReference type="ARBA" id="ARBA00022980"/>
    </source>
</evidence>
<dbReference type="GO" id="GO:0006412">
    <property type="term" value="P:translation"/>
    <property type="evidence" value="ECO:0007669"/>
    <property type="project" value="InterPro"/>
</dbReference>
<dbReference type="InterPro" id="IPR005813">
    <property type="entry name" value="Ribosomal_bL20"/>
</dbReference>
<dbReference type="Proteomes" id="UP000179252">
    <property type="component" value="Unassembled WGS sequence"/>
</dbReference>
<dbReference type="Gene3D" id="6.10.160.10">
    <property type="match status" value="1"/>
</dbReference>
<dbReference type="SUPFAM" id="SSF74731">
    <property type="entry name" value="Ribosomal protein L20"/>
    <property type="match status" value="1"/>
</dbReference>
<evidence type="ECO:0000313" key="9">
    <source>
        <dbReference type="EMBL" id="OGD84479.1"/>
    </source>
</evidence>
<organism evidence="9 10">
    <name type="scientific">Candidatus Curtissbacteria bacterium RBG_13_40_7</name>
    <dbReference type="NCBI Taxonomy" id="1797706"/>
    <lineage>
        <taxon>Bacteria</taxon>
        <taxon>Candidatus Curtissiibacteriota</taxon>
    </lineage>
</organism>